<dbReference type="GO" id="GO:0046872">
    <property type="term" value="F:metal ion binding"/>
    <property type="evidence" value="ECO:0007669"/>
    <property type="project" value="UniProtKB-KW"/>
</dbReference>
<evidence type="ECO:0000259" key="22">
    <source>
        <dbReference type="PROSITE" id="PS51385"/>
    </source>
</evidence>
<keyword evidence="8" id="KW-0479">Metal-binding</keyword>
<dbReference type="PANTHER" id="PTHR12592">
    <property type="entry name" value="ATP-DEPENDENT (S)-NAD(P)H-HYDRATE DEHYDRATASE FAMILY MEMBER"/>
    <property type="match status" value="1"/>
</dbReference>
<protein>
    <recommendedName>
        <fullName evidence="18">Nicotinamide nucleotide repair protein</fullName>
        <ecNumber evidence="7">4.2.1.136</ecNumber>
        <ecNumber evidence="6">5.1.99.6</ecNumber>
    </recommendedName>
</protein>
<evidence type="ECO:0000256" key="9">
    <source>
        <dbReference type="ARBA" id="ARBA00022741"/>
    </source>
</evidence>
<keyword evidence="13" id="KW-0520">NAD</keyword>
<comment type="similarity">
    <text evidence="5">In the C-terminal section; belongs to the NnrD/CARKD family.</text>
</comment>
<dbReference type="InterPro" id="IPR029056">
    <property type="entry name" value="Ribokinase-like"/>
</dbReference>
<keyword evidence="9" id="KW-0547">Nucleotide-binding</keyword>
<name>A0A0F9VHV2_9ZZZZ</name>
<comment type="catalytic activity">
    <reaction evidence="19">
        <text>(6S)-NADHX + ADP = AMP + phosphate + NADH + H(+)</text>
        <dbReference type="Rhea" id="RHEA:32223"/>
        <dbReference type="ChEBI" id="CHEBI:15378"/>
        <dbReference type="ChEBI" id="CHEBI:43474"/>
        <dbReference type="ChEBI" id="CHEBI:57945"/>
        <dbReference type="ChEBI" id="CHEBI:64074"/>
        <dbReference type="ChEBI" id="CHEBI:456215"/>
        <dbReference type="ChEBI" id="CHEBI:456216"/>
        <dbReference type="EC" id="4.2.1.136"/>
    </reaction>
</comment>
<dbReference type="GO" id="GO:0110051">
    <property type="term" value="P:metabolite repair"/>
    <property type="evidence" value="ECO:0007669"/>
    <property type="project" value="TreeGrafter"/>
</dbReference>
<evidence type="ECO:0000256" key="7">
    <source>
        <dbReference type="ARBA" id="ARBA00013129"/>
    </source>
</evidence>
<evidence type="ECO:0000256" key="12">
    <source>
        <dbReference type="ARBA" id="ARBA00022958"/>
    </source>
</evidence>
<dbReference type="NCBIfam" id="TIGR00197">
    <property type="entry name" value="yjeF_nterm"/>
    <property type="match status" value="1"/>
</dbReference>
<dbReference type="Gene3D" id="3.40.50.10260">
    <property type="entry name" value="YjeF N-terminal domain"/>
    <property type="match status" value="1"/>
</dbReference>
<dbReference type="PROSITE" id="PS01050">
    <property type="entry name" value="YJEF_C_2"/>
    <property type="match status" value="1"/>
</dbReference>
<dbReference type="HAMAP" id="MF_01965">
    <property type="entry name" value="NADHX_dehydratase"/>
    <property type="match status" value="1"/>
</dbReference>
<dbReference type="SUPFAM" id="SSF64153">
    <property type="entry name" value="YjeF N-terminal domain-like"/>
    <property type="match status" value="1"/>
</dbReference>
<dbReference type="EC" id="4.2.1.136" evidence="7"/>
<reference evidence="23" key="1">
    <citation type="journal article" date="2015" name="Nature">
        <title>Complex archaea that bridge the gap between prokaryotes and eukaryotes.</title>
        <authorList>
            <person name="Spang A."/>
            <person name="Saw J.H."/>
            <person name="Jorgensen S.L."/>
            <person name="Zaremba-Niedzwiedzka K."/>
            <person name="Martijn J."/>
            <person name="Lind A.E."/>
            <person name="van Eijk R."/>
            <person name="Schleper C."/>
            <person name="Guy L."/>
            <person name="Ettema T.J."/>
        </authorList>
    </citation>
    <scope>NUCLEOTIDE SEQUENCE</scope>
</reference>
<sequence length="514" mass="52612">MVFQDACGTALLMPDEMAEADRRTIAAGTPGIALMERAAVAIATAVHSHYPRSERIALLAGPGNNGGDAYAAARLLGEAGRRVEIFGLVAATKLHGDAAIAATAFGGTTHPLDSFDPAAFDLVIDGLFGAGLSRAIEGGAADAIRKLNAAPTPVVAIDLPSGVSGATGERLGEAVSADLTVTFFRRKPGHLLEPGRSLCGRTIVADIGIPATVLDAIAPTIFANEPALWMDARMRPSDAGHKYDRGHAVVFSGGATRTGAARLAATAALRGGAGLVTIFSPGAALMANAAHLTAIMLKRCDDEAALCEHLEDARFNAFVLGPGFGVGERARCFAGAALAAGRRLVLDADGITSFADDPDSLFTAARAAGKGASAQSGPALVLTPHDGEFKRLFPDIADRHGPKLERARAAAERAGAIVVLKGRDTVVATPDGRAAINATGTPWLATAGTGDVLAGLVAAQLAQGTPSFEAACAAVWMHGRAAELFGPGLISEDLPAMLPKVHRELDTHHSEPRA</sequence>
<dbReference type="GO" id="GO:0052856">
    <property type="term" value="F:NAD(P)HX epimerase activity"/>
    <property type="evidence" value="ECO:0007669"/>
    <property type="project" value="UniProtKB-EC"/>
</dbReference>
<evidence type="ECO:0000256" key="14">
    <source>
        <dbReference type="ARBA" id="ARBA00023235"/>
    </source>
</evidence>
<evidence type="ECO:0000256" key="20">
    <source>
        <dbReference type="ARBA" id="ARBA00049209"/>
    </source>
</evidence>
<evidence type="ECO:0000259" key="21">
    <source>
        <dbReference type="PROSITE" id="PS51383"/>
    </source>
</evidence>
<keyword evidence="14" id="KW-0413">Isomerase</keyword>
<dbReference type="InterPro" id="IPR017953">
    <property type="entry name" value="Carbohydrate_kinase_pred_CS"/>
</dbReference>
<evidence type="ECO:0000256" key="18">
    <source>
        <dbReference type="ARBA" id="ARBA00032624"/>
    </source>
</evidence>
<comment type="function">
    <text evidence="17">Bifunctional enzyme that catalyzes the epimerization of the S- and R-forms of NAD(P)HX and the dehydration of the S-form of NAD(P)HX at the expense of ADP, which is converted to AMP. This allows the repair of both epimers of NAD(P)HX, a damaged form of NAD(P)H that is a result of enzymatic or heat-dependent hydration.</text>
</comment>
<evidence type="ECO:0000256" key="2">
    <source>
        <dbReference type="ARBA" id="ARBA00000909"/>
    </source>
</evidence>
<dbReference type="InterPro" id="IPR036652">
    <property type="entry name" value="YjeF_N_dom_sf"/>
</dbReference>
<organism evidence="23">
    <name type="scientific">marine sediment metagenome</name>
    <dbReference type="NCBI Taxonomy" id="412755"/>
    <lineage>
        <taxon>unclassified sequences</taxon>
        <taxon>metagenomes</taxon>
        <taxon>ecological metagenomes</taxon>
    </lineage>
</organism>
<keyword evidence="16" id="KW-0511">Multifunctional enzyme</keyword>
<keyword evidence="12" id="KW-0630">Potassium</keyword>
<dbReference type="NCBIfam" id="TIGR00196">
    <property type="entry name" value="yjeF_cterm"/>
    <property type="match status" value="1"/>
</dbReference>
<evidence type="ECO:0000256" key="11">
    <source>
        <dbReference type="ARBA" id="ARBA00022857"/>
    </source>
</evidence>
<dbReference type="HAMAP" id="MF_01966">
    <property type="entry name" value="NADHX_epimerase"/>
    <property type="match status" value="1"/>
</dbReference>
<accession>A0A0F9VHV2</accession>
<dbReference type="GO" id="GO:0052855">
    <property type="term" value="F:ADP-dependent NAD(P)H-hydrate dehydratase activity"/>
    <property type="evidence" value="ECO:0007669"/>
    <property type="project" value="UniProtKB-EC"/>
</dbReference>
<dbReference type="InterPro" id="IPR004443">
    <property type="entry name" value="YjeF_N_dom"/>
</dbReference>
<comment type="caution">
    <text evidence="23">The sequence shown here is derived from an EMBL/GenBank/DDBJ whole genome shotgun (WGS) entry which is preliminary data.</text>
</comment>
<dbReference type="EMBL" id="LAZR01000022">
    <property type="protein sequence ID" value="KKO04696.1"/>
    <property type="molecule type" value="Genomic_DNA"/>
</dbReference>
<evidence type="ECO:0000256" key="17">
    <source>
        <dbReference type="ARBA" id="ARBA00025153"/>
    </source>
</evidence>
<feature type="domain" description="YjeF C-terminal" evidence="21">
    <location>
        <begin position="225"/>
        <end position="505"/>
    </location>
</feature>
<keyword evidence="10" id="KW-0067">ATP-binding</keyword>
<dbReference type="PROSITE" id="PS51385">
    <property type="entry name" value="YJEF_N"/>
    <property type="match status" value="1"/>
</dbReference>
<evidence type="ECO:0000256" key="8">
    <source>
        <dbReference type="ARBA" id="ARBA00022723"/>
    </source>
</evidence>
<evidence type="ECO:0000256" key="1">
    <source>
        <dbReference type="ARBA" id="ARBA00000013"/>
    </source>
</evidence>
<comment type="cofactor">
    <cofactor evidence="3">
        <name>K(+)</name>
        <dbReference type="ChEBI" id="CHEBI:29103"/>
    </cofactor>
</comment>
<keyword evidence="11" id="KW-0521">NADP</keyword>
<dbReference type="GO" id="GO:0005524">
    <property type="term" value="F:ATP binding"/>
    <property type="evidence" value="ECO:0007669"/>
    <property type="project" value="UniProtKB-KW"/>
</dbReference>
<evidence type="ECO:0000256" key="15">
    <source>
        <dbReference type="ARBA" id="ARBA00023239"/>
    </source>
</evidence>
<proteinExistence type="inferred from homology"/>
<comment type="catalytic activity">
    <reaction evidence="20">
        <text>(6S)-NADPHX + ADP = AMP + phosphate + NADPH + H(+)</text>
        <dbReference type="Rhea" id="RHEA:32235"/>
        <dbReference type="ChEBI" id="CHEBI:15378"/>
        <dbReference type="ChEBI" id="CHEBI:43474"/>
        <dbReference type="ChEBI" id="CHEBI:57783"/>
        <dbReference type="ChEBI" id="CHEBI:64076"/>
        <dbReference type="ChEBI" id="CHEBI:456215"/>
        <dbReference type="ChEBI" id="CHEBI:456216"/>
        <dbReference type="EC" id="4.2.1.136"/>
    </reaction>
</comment>
<dbReference type="Pfam" id="PF03853">
    <property type="entry name" value="YjeF_N"/>
    <property type="match status" value="1"/>
</dbReference>
<dbReference type="InterPro" id="IPR030677">
    <property type="entry name" value="Nnr"/>
</dbReference>
<gene>
    <name evidence="23" type="ORF">LCGC14_0085250</name>
</gene>
<comment type="catalytic activity">
    <reaction evidence="1">
        <text>(6R)-NADHX = (6S)-NADHX</text>
        <dbReference type="Rhea" id="RHEA:32215"/>
        <dbReference type="ChEBI" id="CHEBI:64074"/>
        <dbReference type="ChEBI" id="CHEBI:64075"/>
        <dbReference type="EC" id="5.1.99.6"/>
    </reaction>
</comment>
<dbReference type="CDD" id="cd01171">
    <property type="entry name" value="YXKO-related"/>
    <property type="match status" value="1"/>
</dbReference>
<dbReference type="PROSITE" id="PS51383">
    <property type="entry name" value="YJEF_C_3"/>
    <property type="match status" value="1"/>
</dbReference>
<evidence type="ECO:0000256" key="6">
    <source>
        <dbReference type="ARBA" id="ARBA00012228"/>
    </source>
</evidence>
<comment type="similarity">
    <text evidence="4">In the N-terminal section; belongs to the NnrE/AIBP family.</text>
</comment>
<dbReference type="EC" id="5.1.99.6" evidence="6"/>
<dbReference type="PIRSF" id="PIRSF017184">
    <property type="entry name" value="Nnr"/>
    <property type="match status" value="1"/>
</dbReference>
<evidence type="ECO:0000256" key="5">
    <source>
        <dbReference type="ARBA" id="ARBA00009524"/>
    </source>
</evidence>
<dbReference type="InterPro" id="IPR000631">
    <property type="entry name" value="CARKD"/>
</dbReference>
<dbReference type="SUPFAM" id="SSF53613">
    <property type="entry name" value="Ribokinase-like"/>
    <property type="match status" value="1"/>
</dbReference>
<dbReference type="Pfam" id="PF01256">
    <property type="entry name" value="Carb_kinase"/>
    <property type="match status" value="1"/>
</dbReference>
<evidence type="ECO:0000256" key="4">
    <source>
        <dbReference type="ARBA" id="ARBA00006001"/>
    </source>
</evidence>
<evidence type="ECO:0000256" key="13">
    <source>
        <dbReference type="ARBA" id="ARBA00023027"/>
    </source>
</evidence>
<dbReference type="Gene3D" id="3.40.1190.20">
    <property type="match status" value="1"/>
</dbReference>
<evidence type="ECO:0000313" key="23">
    <source>
        <dbReference type="EMBL" id="KKO04696.1"/>
    </source>
</evidence>
<keyword evidence="15" id="KW-0456">Lyase</keyword>
<dbReference type="PANTHER" id="PTHR12592:SF0">
    <property type="entry name" value="ATP-DEPENDENT (S)-NAD(P)H-HYDRATE DEHYDRATASE"/>
    <property type="match status" value="1"/>
</dbReference>
<dbReference type="AlphaFoldDB" id="A0A0F9VHV2"/>
<evidence type="ECO:0000256" key="16">
    <source>
        <dbReference type="ARBA" id="ARBA00023268"/>
    </source>
</evidence>
<evidence type="ECO:0000256" key="19">
    <source>
        <dbReference type="ARBA" id="ARBA00048238"/>
    </source>
</evidence>
<evidence type="ECO:0000256" key="10">
    <source>
        <dbReference type="ARBA" id="ARBA00022840"/>
    </source>
</evidence>
<feature type="domain" description="YjeF N-terminal" evidence="22">
    <location>
        <begin position="17"/>
        <end position="215"/>
    </location>
</feature>
<evidence type="ECO:0000256" key="3">
    <source>
        <dbReference type="ARBA" id="ARBA00001958"/>
    </source>
</evidence>
<comment type="catalytic activity">
    <reaction evidence="2">
        <text>(6R)-NADPHX = (6S)-NADPHX</text>
        <dbReference type="Rhea" id="RHEA:32227"/>
        <dbReference type="ChEBI" id="CHEBI:64076"/>
        <dbReference type="ChEBI" id="CHEBI:64077"/>
        <dbReference type="EC" id="5.1.99.6"/>
    </reaction>
</comment>